<sequence length="196" mass="23361">MGQRSQIFVRFEKELGEKEIVARYFNWNYGERMISRVYHTIAWIKAHLELTNSDPGQYLSQNRKKLVRILDTNFDMYDITIASNILKEYEEFDWHMPLNDFMFNGQDNNDGKAFIDVKRNGMIKYALLTSDNVLCNPSEYMVWDIDKEWMIPDKYISKRMIGITEEHIEELSDIATLMTEEEVKEFMEYEYAGGEK</sequence>
<proteinExistence type="predicted"/>
<evidence type="ECO:0000313" key="1">
    <source>
        <dbReference type="EMBL" id="CUN03155.1"/>
    </source>
</evidence>
<dbReference type="EMBL" id="CYXT01000017">
    <property type="protein sequence ID" value="CUN03155.1"/>
    <property type="molecule type" value="Genomic_DNA"/>
</dbReference>
<name>A0A173TMR5_ANAHA</name>
<dbReference type="AlphaFoldDB" id="A0A173TMR5"/>
<dbReference type="Proteomes" id="UP000095598">
    <property type="component" value="Unassembled WGS sequence"/>
</dbReference>
<organism evidence="1 2">
    <name type="scientific">Anaerostipes hadrus</name>
    <dbReference type="NCBI Taxonomy" id="649756"/>
    <lineage>
        <taxon>Bacteria</taxon>
        <taxon>Bacillati</taxon>
        <taxon>Bacillota</taxon>
        <taxon>Clostridia</taxon>
        <taxon>Lachnospirales</taxon>
        <taxon>Lachnospiraceae</taxon>
        <taxon>Anaerostipes</taxon>
    </lineage>
</organism>
<accession>A0A173TMR5</accession>
<reference evidence="1 2" key="1">
    <citation type="submission" date="2015-09" db="EMBL/GenBank/DDBJ databases">
        <authorList>
            <consortium name="Pathogen Informatics"/>
        </authorList>
    </citation>
    <scope>NUCLEOTIDE SEQUENCE [LARGE SCALE GENOMIC DNA]</scope>
    <source>
        <strain evidence="1 2">2789STDY5608868</strain>
    </source>
</reference>
<dbReference type="RefSeq" id="WP_044920835.1">
    <property type="nucleotide sequence ID" value="NZ_CYXT01000017.1"/>
</dbReference>
<gene>
    <name evidence="1" type="ORF">ERS852425_02163</name>
</gene>
<protein>
    <submittedName>
        <fullName evidence="1">Uncharacterized protein</fullName>
    </submittedName>
</protein>
<evidence type="ECO:0000313" key="2">
    <source>
        <dbReference type="Proteomes" id="UP000095598"/>
    </source>
</evidence>